<organism evidence="9 10">
    <name type="scientific">Chlorella sorokiniana</name>
    <name type="common">Freshwater green alga</name>
    <dbReference type="NCBI Taxonomy" id="3076"/>
    <lineage>
        <taxon>Eukaryota</taxon>
        <taxon>Viridiplantae</taxon>
        <taxon>Chlorophyta</taxon>
        <taxon>core chlorophytes</taxon>
        <taxon>Trebouxiophyceae</taxon>
        <taxon>Chlorellales</taxon>
        <taxon>Chlorellaceae</taxon>
        <taxon>Chlorella clade</taxon>
        <taxon>Chlorella</taxon>
    </lineage>
</organism>
<dbReference type="GO" id="GO:0005524">
    <property type="term" value="F:ATP binding"/>
    <property type="evidence" value="ECO:0007669"/>
    <property type="project" value="InterPro"/>
</dbReference>
<gene>
    <name evidence="9" type="ORF">C2E21_3303</name>
</gene>
<evidence type="ECO:0000256" key="5">
    <source>
        <dbReference type="SAM" id="MobiDB-lite"/>
    </source>
</evidence>
<dbReference type="PROSITE" id="PS50011">
    <property type="entry name" value="PROTEIN_KINASE_DOM"/>
    <property type="match status" value="1"/>
</dbReference>
<dbReference type="InterPro" id="IPR000719">
    <property type="entry name" value="Prot_kinase_dom"/>
</dbReference>
<dbReference type="STRING" id="3076.A0A2P6TUP1"/>
<dbReference type="Pfam" id="PF07714">
    <property type="entry name" value="PK_Tyr_Ser-Thr"/>
    <property type="match status" value="1"/>
</dbReference>
<accession>A0A2P6TUP1</accession>
<dbReference type="SUPFAM" id="SSF52058">
    <property type="entry name" value="L domain-like"/>
    <property type="match status" value="1"/>
</dbReference>
<dbReference type="SMART" id="SM00220">
    <property type="entry name" value="S_TKc"/>
    <property type="match status" value="1"/>
</dbReference>
<feature type="region of interest" description="Disordered" evidence="5">
    <location>
        <begin position="498"/>
        <end position="520"/>
    </location>
</feature>
<evidence type="ECO:0000256" key="4">
    <source>
        <dbReference type="ARBA" id="ARBA00022614"/>
    </source>
</evidence>
<feature type="domain" description="Protein kinase" evidence="8">
    <location>
        <begin position="474"/>
        <end position="758"/>
    </location>
</feature>
<evidence type="ECO:0000313" key="9">
    <source>
        <dbReference type="EMBL" id="PRW57783.1"/>
    </source>
</evidence>
<keyword evidence="6" id="KW-1133">Transmembrane helix</keyword>
<dbReference type="Pfam" id="PF08263">
    <property type="entry name" value="LRRNT_2"/>
    <property type="match status" value="1"/>
</dbReference>
<comment type="caution">
    <text evidence="9">The sequence shown here is derived from an EMBL/GenBank/DDBJ whole genome shotgun (WGS) entry which is preliminary data.</text>
</comment>
<evidence type="ECO:0000259" key="8">
    <source>
        <dbReference type="PROSITE" id="PS50011"/>
    </source>
</evidence>
<dbReference type="Gene3D" id="1.10.510.10">
    <property type="entry name" value="Transferase(Phosphotransferase) domain 1"/>
    <property type="match status" value="1"/>
</dbReference>
<keyword evidence="4" id="KW-0433">Leucine-rich repeat</keyword>
<keyword evidence="10" id="KW-1185">Reference proteome</keyword>
<dbReference type="AlphaFoldDB" id="A0A2P6TUP1"/>
<evidence type="ECO:0000256" key="2">
    <source>
        <dbReference type="ARBA" id="ARBA00004430"/>
    </source>
</evidence>
<evidence type="ECO:0000313" key="10">
    <source>
        <dbReference type="Proteomes" id="UP000239899"/>
    </source>
</evidence>
<evidence type="ECO:0000256" key="3">
    <source>
        <dbReference type="ARBA" id="ARBA00008684"/>
    </source>
</evidence>
<sequence length="758" mass="78031">MRPLRRLAAAPLLLAVLAACMRLPHPAAARTLAQAGPAAAAPAPAQAAAAEGSQADAALLLDFKATFENGDGILTNWQPGTDPCAWTGISCTPNGSVDSIVLIDKGLRGAIPQPDGWKLPATIQDISLGNNNQPATNFITGPLPPNWELPPKLTLLFLGFLPIGGTLPRSLKIPSTLNYLLMESTNLTGPLPPWPMPSVQSIVLIGNELTGGVPEEWTKLPSLAIMSLQNNKLSGPLPASMTFNQSFGINALSVDGNNFSGPVPSWPDQPTSLLAIRPGNEGVCGKLPASPGLIESGLTTNTPVESLPPCPGEATDSGGLSGGAIAGIVIGCVAAGAVTLVGAAWLLRRRRRQAASLDGASKTGSGPVSLDSTGPWTPPSSILPNQSGPQVPAAPFNPFAGGPKASRSTGPTSAGSSEQRTVPLTVLRSSGGATNSATPAAQQAKIQAKLQALYEENPAWLISSTRLMLAQGLDSQLELLGSGAYGRVYKGYLQPEAEAAEPQPPANGAAPAGDGDAPGASAAAQAIGHALVSKSGAPALLPVAVKVMDAVNISAFLQEASIMTRLAGGPHVVALHGACVDDQSLVVVMELLEGGDLRTLLSSEEAPQWGSGGRQIALDIAEGLVFLHSRNITHRDLKSKNVLMTKDGRAKISDVGTAALHSATFLSAGSSNFGGTLAWSAPELLLGSHISHRSDVYSMGVVLWELVTKRVPRRGDVAPPPPSDDCPAGLSQLIGDCLQLEPEQRPTAEQVLERLQAL</sequence>
<feature type="region of interest" description="Disordered" evidence="5">
    <location>
        <begin position="355"/>
        <end position="422"/>
    </location>
</feature>
<dbReference type="InterPro" id="IPR013210">
    <property type="entry name" value="LRR_N_plant-typ"/>
</dbReference>
<evidence type="ECO:0000256" key="7">
    <source>
        <dbReference type="SAM" id="SignalP"/>
    </source>
</evidence>
<dbReference type="PRINTS" id="PR00109">
    <property type="entry name" value="TYRKINASE"/>
</dbReference>
<dbReference type="InterPro" id="IPR032675">
    <property type="entry name" value="LRR_dom_sf"/>
</dbReference>
<dbReference type="PANTHER" id="PTHR48007">
    <property type="entry name" value="LEUCINE-RICH REPEAT RECEPTOR-LIKE PROTEIN KINASE PXC1"/>
    <property type="match status" value="1"/>
</dbReference>
<feature type="compositionally biased region" description="Low complexity" evidence="5">
    <location>
        <begin position="393"/>
        <end position="405"/>
    </location>
</feature>
<dbReference type="PROSITE" id="PS00108">
    <property type="entry name" value="PROTEIN_KINASE_ST"/>
    <property type="match status" value="1"/>
</dbReference>
<dbReference type="InterPro" id="IPR001245">
    <property type="entry name" value="Ser-Thr/Tyr_kinase_cat_dom"/>
</dbReference>
<dbReference type="GO" id="GO:0004672">
    <property type="term" value="F:protein kinase activity"/>
    <property type="evidence" value="ECO:0007669"/>
    <property type="project" value="InterPro"/>
</dbReference>
<dbReference type="EMBL" id="LHPG02000006">
    <property type="protein sequence ID" value="PRW57783.1"/>
    <property type="molecule type" value="Genomic_DNA"/>
</dbReference>
<dbReference type="InterPro" id="IPR011009">
    <property type="entry name" value="Kinase-like_dom_sf"/>
</dbReference>
<dbReference type="OrthoDB" id="679259at2759"/>
<keyword evidence="6" id="KW-0472">Membrane</keyword>
<dbReference type="GO" id="GO:0016020">
    <property type="term" value="C:membrane"/>
    <property type="evidence" value="ECO:0007669"/>
    <property type="project" value="UniProtKB-SubCell"/>
</dbReference>
<evidence type="ECO:0000256" key="1">
    <source>
        <dbReference type="ARBA" id="ARBA00004370"/>
    </source>
</evidence>
<proteinExistence type="inferred from homology"/>
<feature type="chain" id="PRO_5015148249" evidence="7">
    <location>
        <begin position="30"/>
        <end position="758"/>
    </location>
</feature>
<comment type="similarity">
    <text evidence="3">Belongs to the protein kinase superfamily. Ser/Thr protein kinase family.</text>
</comment>
<keyword evidence="6" id="KW-0812">Transmembrane</keyword>
<dbReference type="InterPro" id="IPR046959">
    <property type="entry name" value="PRK1-6/SRF4-like"/>
</dbReference>
<dbReference type="Proteomes" id="UP000239899">
    <property type="component" value="Unassembled WGS sequence"/>
</dbReference>
<dbReference type="Gene3D" id="3.80.10.10">
    <property type="entry name" value="Ribonuclease Inhibitor"/>
    <property type="match status" value="1"/>
</dbReference>
<protein>
    <submittedName>
        <fullName evidence="9">Serine threonine-kinase</fullName>
    </submittedName>
</protein>
<dbReference type="PANTHER" id="PTHR48007:SF4">
    <property type="entry name" value="LEUCINE-RICH REPEAT RECEPTOR-LIKE PROTEIN KINASE PXC1"/>
    <property type="match status" value="1"/>
</dbReference>
<comment type="subcellular location">
    <subcellularLocation>
        <location evidence="2">Cytoplasm</location>
        <location evidence="2">Cytoskeleton</location>
        <location evidence="2">Cilium axoneme</location>
    </subcellularLocation>
    <subcellularLocation>
        <location evidence="1">Membrane</location>
    </subcellularLocation>
</comment>
<dbReference type="SUPFAM" id="SSF56112">
    <property type="entry name" value="Protein kinase-like (PK-like)"/>
    <property type="match status" value="1"/>
</dbReference>
<feature type="transmembrane region" description="Helical" evidence="6">
    <location>
        <begin position="324"/>
        <end position="347"/>
    </location>
</feature>
<keyword evidence="7" id="KW-0732">Signal</keyword>
<evidence type="ECO:0000256" key="6">
    <source>
        <dbReference type="SAM" id="Phobius"/>
    </source>
</evidence>
<dbReference type="PROSITE" id="PS51257">
    <property type="entry name" value="PROKAR_LIPOPROTEIN"/>
    <property type="match status" value="1"/>
</dbReference>
<name>A0A2P6TUP1_CHLSO</name>
<dbReference type="InterPro" id="IPR008271">
    <property type="entry name" value="Ser/Thr_kinase_AS"/>
</dbReference>
<feature type="compositionally biased region" description="Polar residues" evidence="5">
    <location>
        <begin position="406"/>
        <end position="422"/>
    </location>
</feature>
<reference evidence="9 10" key="1">
    <citation type="journal article" date="2018" name="Plant J.">
        <title>Genome sequences of Chlorella sorokiniana UTEX 1602 and Micractinium conductrix SAG 241.80: implications to maltose excretion by a green alga.</title>
        <authorList>
            <person name="Arriola M.B."/>
            <person name="Velmurugan N."/>
            <person name="Zhang Y."/>
            <person name="Plunkett M.H."/>
            <person name="Hondzo H."/>
            <person name="Barney B.M."/>
        </authorList>
    </citation>
    <scope>NUCLEOTIDE SEQUENCE [LARGE SCALE GENOMIC DNA]</scope>
    <source>
        <strain evidence="10">UTEX 1602</strain>
    </source>
</reference>
<feature type="signal peptide" evidence="7">
    <location>
        <begin position="1"/>
        <end position="29"/>
    </location>
</feature>
<feature type="compositionally biased region" description="Polar residues" evidence="5">
    <location>
        <begin position="362"/>
        <end position="389"/>
    </location>
</feature>
<dbReference type="GO" id="GO:0005930">
    <property type="term" value="C:axoneme"/>
    <property type="evidence" value="ECO:0007669"/>
    <property type="project" value="UniProtKB-SubCell"/>
</dbReference>